<dbReference type="GO" id="GO:0016787">
    <property type="term" value="F:hydrolase activity"/>
    <property type="evidence" value="ECO:0007669"/>
    <property type="project" value="UniProtKB-KW"/>
</dbReference>
<evidence type="ECO:0000313" key="4">
    <source>
        <dbReference type="Proteomes" id="UP000702425"/>
    </source>
</evidence>
<dbReference type="SUPFAM" id="SSF88723">
    <property type="entry name" value="PIN domain-like"/>
    <property type="match status" value="1"/>
</dbReference>
<name>A0ABX2CRH8_9CYAN</name>
<dbReference type="RefSeq" id="WP_172185499.1">
    <property type="nucleotide sequence ID" value="NZ_CAWPPK010000296.1"/>
</dbReference>
<organism evidence="3 4">
    <name type="scientific">Microcoleus asticus IPMA8</name>
    <dbReference type="NCBI Taxonomy" id="2563858"/>
    <lineage>
        <taxon>Bacteria</taxon>
        <taxon>Bacillati</taxon>
        <taxon>Cyanobacteriota</taxon>
        <taxon>Cyanophyceae</taxon>
        <taxon>Oscillatoriophycideae</taxon>
        <taxon>Oscillatoriales</taxon>
        <taxon>Microcoleaceae</taxon>
        <taxon>Microcoleus</taxon>
        <taxon>Microcoleus asticus</taxon>
    </lineage>
</organism>
<evidence type="ECO:0000259" key="1">
    <source>
        <dbReference type="Pfam" id="PF13470"/>
    </source>
</evidence>
<keyword evidence="3" id="KW-0378">Hydrolase</keyword>
<dbReference type="InterPro" id="IPR058652">
    <property type="entry name" value="VapC50_C"/>
</dbReference>
<dbReference type="EC" id="3.1.-.-" evidence="3"/>
<dbReference type="Pfam" id="PF13470">
    <property type="entry name" value="PIN_3"/>
    <property type="match status" value="1"/>
</dbReference>
<feature type="domain" description="VapC50 C-terminal" evidence="2">
    <location>
        <begin position="130"/>
        <end position="184"/>
    </location>
</feature>
<comment type="caution">
    <text evidence="3">The sequence shown here is derived from an EMBL/GenBank/DDBJ whole genome shotgun (WGS) entry which is preliminary data.</text>
</comment>
<sequence length="189" mass="21752">MEIVKVVCDANVLYSAALRDFLMELAVGDVFEPRWTEEIHGEWMRNVLQNNPNLTLEQLARTKNLMNASIKNCVVTGYETIIPELELPDPGDRHVLAAAIHSRADFIVTFNLRDFPAENLKQYNIQPLHPDQLILRFLNLKFEGVCKAAEKQRIRLKNPPKTPDEYLQTLVELGLPLSANRMRELCYHD</sequence>
<keyword evidence="4" id="KW-1185">Reference proteome</keyword>
<dbReference type="InterPro" id="IPR002716">
    <property type="entry name" value="PIN_dom"/>
</dbReference>
<accession>A0ABX2CRH8</accession>
<dbReference type="Pfam" id="PF26343">
    <property type="entry name" value="VapC50_C"/>
    <property type="match status" value="1"/>
</dbReference>
<protein>
    <submittedName>
        <fullName evidence="3">Ribonuclease VapC50</fullName>
        <ecNumber evidence="3">3.1.-.-</ecNumber>
    </submittedName>
</protein>
<proteinExistence type="predicted"/>
<dbReference type="EMBL" id="SRRZ01000008">
    <property type="protein sequence ID" value="NQE32959.1"/>
    <property type="molecule type" value="Genomic_DNA"/>
</dbReference>
<dbReference type="InterPro" id="IPR029060">
    <property type="entry name" value="PIN-like_dom_sf"/>
</dbReference>
<dbReference type="Proteomes" id="UP000702425">
    <property type="component" value="Unassembled WGS sequence"/>
</dbReference>
<gene>
    <name evidence="3" type="ORF">E5S67_00676</name>
</gene>
<feature type="domain" description="PIN" evidence="1">
    <location>
        <begin position="5"/>
        <end position="112"/>
    </location>
</feature>
<evidence type="ECO:0000313" key="3">
    <source>
        <dbReference type="EMBL" id="NQE32959.1"/>
    </source>
</evidence>
<reference evidence="3 4" key="1">
    <citation type="journal article" date="2020" name="Sci. Rep.">
        <title>A novel cyanobacterial geosmin producer, revising GeoA distribution and dispersion patterns in Bacteria.</title>
        <authorList>
            <person name="Churro C."/>
            <person name="Semedo-Aguiar A.P."/>
            <person name="Silva A.D."/>
            <person name="Pereira-Leal J.B."/>
            <person name="Leite R.B."/>
        </authorList>
    </citation>
    <scope>NUCLEOTIDE SEQUENCE [LARGE SCALE GENOMIC DNA]</scope>
    <source>
        <strain evidence="3 4">IPMA8</strain>
    </source>
</reference>
<evidence type="ECO:0000259" key="2">
    <source>
        <dbReference type="Pfam" id="PF26343"/>
    </source>
</evidence>